<proteinExistence type="inferred from homology"/>
<evidence type="ECO:0000256" key="1">
    <source>
        <dbReference type="ARBA" id="ARBA00008686"/>
    </source>
</evidence>
<dbReference type="OrthoDB" id="2445127at2759"/>
<dbReference type="Proteomes" id="UP000829291">
    <property type="component" value="Chromosome 3"/>
</dbReference>
<reference evidence="4" key="1">
    <citation type="submission" date="2025-08" db="UniProtKB">
        <authorList>
            <consortium name="RefSeq"/>
        </authorList>
    </citation>
    <scope>IDENTIFICATION</scope>
    <source>
        <tissue evidence="4">Thorax and Abdomen</tissue>
    </source>
</reference>
<dbReference type="CTD" id="40052"/>
<keyword evidence="3" id="KW-1185">Reference proteome</keyword>
<accession>A0A6J0B2S0</accession>
<dbReference type="GeneID" id="107216626"/>
<organism evidence="4">
    <name type="scientific">Neodiprion lecontei</name>
    <name type="common">Redheaded pine sawfly</name>
    <dbReference type="NCBI Taxonomy" id="441921"/>
    <lineage>
        <taxon>Eukaryota</taxon>
        <taxon>Metazoa</taxon>
        <taxon>Ecdysozoa</taxon>
        <taxon>Arthropoda</taxon>
        <taxon>Hexapoda</taxon>
        <taxon>Insecta</taxon>
        <taxon>Pterygota</taxon>
        <taxon>Neoptera</taxon>
        <taxon>Endopterygota</taxon>
        <taxon>Hymenoptera</taxon>
        <taxon>Tenthredinoidea</taxon>
        <taxon>Diprionidae</taxon>
        <taxon>Diprioninae</taxon>
        <taxon>Neodiprion</taxon>
    </lineage>
</organism>
<name>A0A6J0B2S0_NEOLC</name>
<dbReference type="GO" id="GO:0005737">
    <property type="term" value="C:cytoplasm"/>
    <property type="evidence" value="ECO:0007669"/>
    <property type="project" value="InterPro"/>
</dbReference>
<dbReference type="FunCoup" id="A0A6J0B2S0">
    <property type="interactions" value="28"/>
</dbReference>
<comment type="similarity">
    <text evidence="1">Belongs to the dysbindin family.</text>
</comment>
<dbReference type="PANTHER" id="PTHR16294:SF6">
    <property type="entry name" value="DYNAMIN N-TERMINAL DOMAIN-CONTAINING PROTEIN"/>
    <property type="match status" value="1"/>
</dbReference>
<dbReference type="InParanoid" id="A0A6J0B2S0"/>
<dbReference type="InterPro" id="IPR007531">
    <property type="entry name" value="Dysbindin"/>
</dbReference>
<evidence type="ECO:0000313" key="3">
    <source>
        <dbReference type="Proteomes" id="UP000829291"/>
    </source>
</evidence>
<sequence>MFGSLRNKFQTVQDGISAGIKGLTASDNSKPKKTANVRNVNYDAGADLLFHYQTEWNELHDLTEQNAGNAEVIDSLVASIHEKLEQEWNSVARLNNALASVPKINNDIQNLMDQIGSLQELFEEVEGAIFEMEDLKETLDLQSSQLDHRFQLALYKEKKLSELDSVRAKLAKDHSNRVLLHELKQQKILKERQETFGEVFKQEMQEYKTTGSVPKLASVQHGQSLDEVELDNTDFADLDEFLKN</sequence>
<dbReference type="PANTHER" id="PTHR16294">
    <property type="entry name" value="DYSTROBREVIN BINDING PROTEIN 1 DYSBINDIN"/>
    <property type="match status" value="1"/>
</dbReference>
<feature type="coiled-coil region" evidence="2">
    <location>
        <begin position="108"/>
        <end position="138"/>
    </location>
</feature>
<dbReference type="AlphaFoldDB" id="A0A6J0B2S0"/>
<evidence type="ECO:0000313" key="4">
    <source>
        <dbReference type="RefSeq" id="XP_015509354.1"/>
    </source>
</evidence>
<evidence type="ECO:0000256" key="2">
    <source>
        <dbReference type="SAM" id="Coils"/>
    </source>
</evidence>
<keyword evidence="2" id="KW-0175">Coiled coil</keyword>
<dbReference type="KEGG" id="nlo:107216626"/>
<gene>
    <name evidence="4" type="primary">LOC107216626</name>
</gene>
<protein>
    <submittedName>
        <fullName evidence="4">Dysbindin protein homolog isoform X1</fullName>
    </submittedName>
</protein>
<dbReference type="RefSeq" id="XP_015509354.1">
    <property type="nucleotide sequence ID" value="XM_015653868.2"/>
</dbReference>